<dbReference type="RefSeq" id="WP_103907802.1">
    <property type="nucleotide sequence ID" value="NZ_CP049246.1"/>
</dbReference>
<evidence type="ECO:0000256" key="1">
    <source>
        <dbReference type="SAM" id="MobiDB-lite"/>
    </source>
</evidence>
<evidence type="ECO:0000313" key="3">
    <source>
        <dbReference type="Proteomes" id="UP000236731"/>
    </source>
</evidence>
<dbReference type="EMBL" id="FNUT01000016">
    <property type="protein sequence ID" value="SEG72898.1"/>
    <property type="molecule type" value="Genomic_DNA"/>
</dbReference>
<keyword evidence="3" id="KW-1185">Reference proteome</keyword>
<sequence>MATKNENEKVGLNNKEKPRKGKELTSVIQNREKNREGIGEAGVDAQQEQLNTMPEPDTFPKEKVKKKIRNNDEA</sequence>
<protein>
    <submittedName>
        <fullName evidence="2">Uncharacterized protein</fullName>
    </submittedName>
</protein>
<name>A0A1H6CJ01_9SPHI</name>
<organism evidence="2 3">
    <name type="scientific">Sphingobacterium lactis</name>
    <dbReference type="NCBI Taxonomy" id="797291"/>
    <lineage>
        <taxon>Bacteria</taxon>
        <taxon>Pseudomonadati</taxon>
        <taxon>Bacteroidota</taxon>
        <taxon>Sphingobacteriia</taxon>
        <taxon>Sphingobacteriales</taxon>
        <taxon>Sphingobacteriaceae</taxon>
        <taxon>Sphingobacterium</taxon>
    </lineage>
</organism>
<gene>
    <name evidence="2" type="ORF">SAMN05421877_11616</name>
</gene>
<accession>A0A1H6CJ01</accession>
<reference evidence="3" key="1">
    <citation type="submission" date="2016-10" db="EMBL/GenBank/DDBJ databases">
        <authorList>
            <person name="Varghese N."/>
            <person name="Submissions S."/>
        </authorList>
    </citation>
    <scope>NUCLEOTIDE SEQUENCE [LARGE SCALE GENOMIC DNA]</scope>
    <source>
        <strain evidence="3">DSM 22361</strain>
    </source>
</reference>
<dbReference type="AlphaFoldDB" id="A0A1H6CJ01"/>
<feature type="region of interest" description="Disordered" evidence="1">
    <location>
        <begin position="1"/>
        <end position="74"/>
    </location>
</feature>
<proteinExistence type="predicted"/>
<dbReference type="OrthoDB" id="799353at2"/>
<evidence type="ECO:0000313" key="2">
    <source>
        <dbReference type="EMBL" id="SEG72898.1"/>
    </source>
</evidence>
<dbReference type="Proteomes" id="UP000236731">
    <property type="component" value="Unassembled WGS sequence"/>
</dbReference>